<feature type="compositionally biased region" description="Polar residues" evidence="1">
    <location>
        <begin position="369"/>
        <end position="399"/>
    </location>
</feature>
<dbReference type="EMBL" id="KQ001756">
    <property type="protein sequence ID" value="KJP85054.1"/>
    <property type="molecule type" value="Genomic_DNA"/>
</dbReference>
<feature type="region of interest" description="Disordered" evidence="1">
    <location>
        <begin position="248"/>
        <end position="399"/>
    </location>
</feature>
<dbReference type="AlphaFoldDB" id="A0A0D9QDJ5"/>
<proteinExistence type="predicted"/>
<dbReference type="Proteomes" id="UP000054561">
    <property type="component" value="Unassembled WGS sequence"/>
</dbReference>
<reference evidence="2 3" key="1">
    <citation type="submission" date="2014-03" db="EMBL/GenBank/DDBJ databases">
        <title>The Genome Sequence of Plasmodium fragile nilgiri.</title>
        <authorList>
            <consortium name="The Broad Institute Genomics Platform"/>
            <consortium name="The Broad Institute Genome Sequencing Center for Infectious Disease"/>
            <person name="Neafsey D."/>
            <person name="Duraisingh M."/>
            <person name="Young S.K."/>
            <person name="Zeng Q."/>
            <person name="Gargeya S."/>
            <person name="Abouelleil A."/>
            <person name="Alvarado L."/>
            <person name="Chapman S.B."/>
            <person name="Gainer-Dewar J."/>
            <person name="Goldberg J."/>
            <person name="Griggs A."/>
            <person name="Gujja S."/>
            <person name="Hansen M."/>
            <person name="Howarth C."/>
            <person name="Imamovic A."/>
            <person name="Larimer J."/>
            <person name="Pearson M."/>
            <person name="Poon T.W."/>
            <person name="Priest M."/>
            <person name="Roberts A."/>
            <person name="Saif S."/>
            <person name="Shea T."/>
            <person name="Sykes S."/>
            <person name="Wortman J."/>
            <person name="Nusbaum C."/>
            <person name="Birren B."/>
        </authorList>
    </citation>
    <scope>NUCLEOTIDE SEQUENCE [LARGE SCALE GENOMIC DNA]</scope>
    <source>
        <strain evidence="3">nilgiri</strain>
    </source>
</reference>
<protein>
    <recommendedName>
        <fullName evidence="4">Schizont-infected cell agglutination extracellular alpha domain-containing protein</fullName>
    </recommendedName>
</protein>
<dbReference type="RefSeq" id="XP_012338334.1">
    <property type="nucleotide sequence ID" value="XM_012482911.1"/>
</dbReference>
<dbReference type="VEuPathDB" id="PlasmoDB:AK88_05309"/>
<organism evidence="2 3">
    <name type="scientific">Plasmodium fragile</name>
    <dbReference type="NCBI Taxonomy" id="5857"/>
    <lineage>
        <taxon>Eukaryota</taxon>
        <taxon>Sar</taxon>
        <taxon>Alveolata</taxon>
        <taxon>Apicomplexa</taxon>
        <taxon>Aconoidasida</taxon>
        <taxon>Haemosporida</taxon>
        <taxon>Plasmodiidae</taxon>
        <taxon>Plasmodium</taxon>
        <taxon>Plasmodium (Plasmodium)</taxon>
    </lineage>
</organism>
<keyword evidence="3" id="KW-1185">Reference proteome</keyword>
<name>A0A0D9QDJ5_PLAFR</name>
<dbReference type="GeneID" id="24270623"/>
<feature type="compositionally biased region" description="Pro residues" evidence="1">
    <location>
        <begin position="327"/>
        <end position="342"/>
    </location>
</feature>
<gene>
    <name evidence="2" type="ORF">AK88_05309</name>
</gene>
<accession>A0A0D9QDJ5</accession>
<evidence type="ECO:0000313" key="3">
    <source>
        <dbReference type="Proteomes" id="UP000054561"/>
    </source>
</evidence>
<sequence length="399" mass="43708">MQDKEWEPVQDVLQDFIEYLKDHNEDFDALGANCDNTGWDDMDQYSRMGQRVADMMRCRLMSGALWFANGDNIDGKGGDMDEDEAALRCEVAHVLGHLLKERYCKDQQRWPRGIEYAWQTFRNMKSGQPGTPDALGGPVIDGQCTPCGYTGYQRNITAINLAIAQWLLEHGNISAEIAQMQDAMPCNKEWQEYLKEGDQQGDRIKDRLSEEGKEKIKEGQKELAGAVIKIIKKVQEAKDDIMKEAKKISAQAQKSGTKEIGYGKDMNSNNRNSKNTKTKKPEAPPPKVPKTPKEVVPEDTDKNKPPEPGSGTDGRGRSDDSATRSIPQPPPAAPPRASPPGPTADGSEKAGKKSKSTCGTTTDTETKEVNGNTATITITTVESSSPECSGSGTPGIESN</sequence>
<evidence type="ECO:0008006" key="4">
    <source>
        <dbReference type="Google" id="ProtNLM"/>
    </source>
</evidence>
<feature type="compositionally biased region" description="Basic and acidic residues" evidence="1">
    <location>
        <begin position="291"/>
        <end position="305"/>
    </location>
</feature>
<evidence type="ECO:0000256" key="1">
    <source>
        <dbReference type="SAM" id="MobiDB-lite"/>
    </source>
</evidence>
<evidence type="ECO:0000313" key="2">
    <source>
        <dbReference type="EMBL" id="KJP85054.1"/>
    </source>
</evidence>